<sequence>MTRYFKIPQVPNGESKKELCGNLKKTETIHGALAPEEHVNIMGAWRRGPVGVR</sequence>
<comment type="caution">
    <text evidence="1">The sequence shown here is derived from an EMBL/GenBank/DDBJ whole genome shotgun (WGS) entry which is preliminary data.</text>
</comment>
<organism evidence="1 2">
    <name type="scientific">Moniliophthora roreri</name>
    <name type="common">Frosty pod rot fungus</name>
    <name type="synonym">Monilia roreri</name>
    <dbReference type="NCBI Taxonomy" id="221103"/>
    <lineage>
        <taxon>Eukaryota</taxon>
        <taxon>Fungi</taxon>
        <taxon>Dikarya</taxon>
        <taxon>Basidiomycota</taxon>
        <taxon>Agaricomycotina</taxon>
        <taxon>Agaricomycetes</taxon>
        <taxon>Agaricomycetidae</taxon>
        <taxon>Agaricales</taxon>
        <taxon>Marasmiineae</taxon>
        <taxon>Marasmiaceae</taxon>
        <taxon>Moniliophthora</taxon>
    </lineage>
</organism>
<proteinExistence type="predicted"/>
<evidence type="ECO:0000313" key="1">
    <source>
        <dbReference type="EMBL" id="KTB38692.1"/>
    </source>
</evidence>
<evidence type="ECO:0000313" key="2">
    <source>
        <dbReference type="Proteomes" id="UP000054988"/>
    </source>
</evidence>
<accession>A0A0W0FR33</accession>
<dbReference type="EMBL" id="LATX01001734">
    <property type="protein sequence ID" value="KTB38692.1"/>
    <property type="molecule type" value="Genomic_DNA"/>
</dbReference>
<reference evidence="1 2" key="1">
    <citation type="submission" date="2015-12" db="EMBL/GenBank/DDBJ databases">
        <title>Draft genome sequence of Moniliophthora roreri, the causal agent of frosty pod rot of cacao.</title>
        <authorList>
            <person name="Aime M.C."/>
            <person name="Diaz-Valderrama J.R."/>
            <person name="Kijpornyongpan T."/>
            <person name="Phillips-Mora W."/>
        </authorList>
    </citation>
    <scope>NUCLEOTIDE SEQUENCE [LARGE SCALE GENOMIC DNA]</scope>
    <source>
        <strain evidence="1 2">MCA 2952</strain>
    </source>
</reference>
<name>A0A0W0FR33_MONRR</name>
<protein>
    <submittedName>
        <fullName evidence="1">Uncharacterized protein</fullName>
    </submittedName>
</protein>
<dbReference type="AlphaFoldDB" id="A0A0W0FR33"/>
<dbReference type="Proteomes" id="UP000054988">
    <property type="component" value="Unassembled WGS sequence"/>
</dbReference>
<gene>
    <name evidence="1" type="ORF">WG66_8697</name>
</gene>